<reference evidence="3 4" key="1">
    <citation type="submission" date="2020-08" db="EMBL/GenBank/DDBJ databases">
        <title>Genomic Encyclopedia of Type Strains, Phase IV (KMG-IV): sequencing the most valuable type-strain genomes for metagenomic binning, comparative biology and taxonomic classification.</title>
        <authorList>
            <person name="Goeker M."/>
        </authorList>
    </citation>
    <scope>NUCLEOTIDE SEQUENCE [LARGE SCALE GENOMIC DNA]</scope>
    <source>
        <strain evidence="3 4">DSM 101806</strain>
    </source>
</reference>
<dbReference type="RefSeq" id="WP_221262573.1">
    <property type="nucleotide sequence ID" value="NZ_JACIEH010000001.1"/>
</dbReference>
<organism evidence="3 4">
    <name type="scientific">Sphingomonas kyeonggiensis</name>
    <dbReference type="NCBI Taxonomy" id="1268553"/>
    <lineage>
        <taxon>Bacteria</taxon>
        <taxon>Pseudomonadati</taxon>
        <taxon>Pseudomonadota</taxon>
        <taxon>Alphaproteobacteria</taxon>
        <taxon>Sphingomonadales</taxon>
        <taxon>Sphingomonadaceae</taxon>
        <taxon>Sphingomonas</taxon>
    </lineage>
</organism>
<dbReference type="Pfam" id="PF08327">
    <property type="entry name" value="AHSA1"/>
    <property type="match status" value="1"/>
</dbReference>
<evidence type="ECO:0000256" key="1">
    <source>
        <dbReference type="ARBA" id="ARBA00006817"/>
    </source>
</evidence>
<sequence length="151" mass="17260">MAEAVHDKFVIDRRFRQSPARVFAAFATEEGKARWFSGPNELWDMVDRHFDFRVGGTEHLEGKWQSGTVTRFDCSYHDIVPDSRIVYAYRMKLNGKPISVNLCSIELLPDGEGTRLLHTEHGIYLDGYEDNGSRLHGIGLQYDKLGETLPD</sequence>
<dbReference type="InterPro" id="IPR013538">
    <property type="entry name" value="ASHA1/2-like_C"/>
</dbReference>
<feature type="domain" description="Activator of Hsp90 ATPase homologue 1/2-like C-terminal" evidence="2">
    <location>
        <begin position="18"/>
        <end position="149"/>
    </location>
</feature>
<accession>A0A7W6JQR1</accession>
<comment type="caution">
    <text evidence="3">The sequence shown here is derived from an EMBL/GenBank/DDBJ whole genome shotgun (WGS) entry which is preliminary data.</text>
</comment>
<dbReference type="AlphaFoldDB" id="A0A7W6JQR1"/>
<proteinExistence type="inferred from homology"/>
<name>A0A7W6JQR1_9SPHN</name>
<keyword evidence="4" id="KW-1185">Reference proteome</keyword>
<dbReference type="InterPro" id="IPR023393">
    <property type="entry name" value="START-like_dom_sf"/>
</dbReference>
<dbReference type="SUPFAM" id="SSF55961">
    <property type="entry name" value="Bet v1-like"/>
    <property type="match status" value="1"/>
</dbReference>
<evidence type="ECO:0000313" key="4">
    <source>
        <dbReference type="Proteomes" id="UP000557392"/>
    </source>
</evidence>
<dbReference type="Gene3D" id="3.30.530.20">
    <property type="match status" value="1"/>
</dbReference>
<dbReference type="Proteomes" id="UP000557392">
    <property type="component" value="Unassembled WGS sequence"/>
</dbReference>
<comment type="similarity">
    <text evidence="1">Belongs to the AHA1 family.</text>
</comment>
<evidence type="ECO:0000313" key="3">
    <source>
        <dbReference type="EMBL" id="MBB4097812.1"/>
    </source>
</evidence>
<protein>
    <submittedName>
        <fullName evidence="3">Uncharacterized protein YndB with AHSA1/START domain</fullName>
    </submittedName>
</protein>
<dbReference type="EMBL" id="JACIEH010000001">
    <property type="protein sequence ID" value="MBB4097812.1"/>
    <property type="molecule type" value="Genomic_DNA"/>
</dbReference>
<dbReference type="CDD" id="cd08900">
    <property type="entry name" value="SRPBCC_CalC_Aha1-like_7"/>
    <property type="match status" value="1"/>
</dbReference>
<evidence type="ECO:0000259" key="2">
    <source>
        <dbReference type="Pfam" id="PF08327"/>
    </source>
</evidence>
<gene>
    <name evidence="3" type="ORF">GGR46_001345</name>
</gene>